<dbReference type="PANTHER" id="PTHR47165">
    <property type="entry name" value="OS03G0429900 PROTEIN"/>
    <property type="match status" value="1"/>
</dbReference>
<proteinExistence type="predicted"/>
<dbReference type="SUPFAM" id="SSF50249">
    <property type="entry name" value="Nucleic acid-binding proteins"/>
    <property type="match status" value="1"/>
</dbReference>
<comment type="caution">
    <text evidence="1">The sequence shown here is derived from an EMBL/GenBank/DDBJ whole genome shotgun (WGS) entry which is preliminary data.</text>
</comment>
<evidence type="ECO:0000313" key="1">
    <source>
        <dbReference type="EMBL" id="KAG5376379.1"/>
    </source>
</evidence>
<dbReference type="Proteomes" id="UP000823674">
    <property type="component" value="Chromosome A10"/>
</dbReference>
<reference evidence="1 2" key="1">
    <citation type="submission" date="2021-03" db="EMBL/GenBank/DDBJ databases">
        <authorList>
            <person name="King G.J."/>
            <person name="Bancroft I."/>
            <person name="Baten A."/>
            <person name="Bloomfield J."/>
            <person name="Borpatragohain P."/>
            <person name="He Z."/>
            <person name="Irish N."/>
            <person name="Irwin J."/>
            <person name="Liu K."/>
            <person name="Mauleon R.P."/>
            <person name="Moore J."/>
            <person name="Morris R."/>
            <person name="Ostergaard L."/>
            <person name="Wang B."/>
            <person name="Wells R."/>
        </authorList>
    </citation>
    <scope>NUCLEOTIDE SEQUENCE [LARGE SCALE GENOMIC DNA]</scope>
    <source>
        <strain evidence="1">R-o-18</strain>
        <tissue evidence="1">Leaf</tissue>
    </source>
</reference>
<evidence type="ECO:0008006" key="3">
    <source>
        <dbReference type="Google" id="ProtNLM"/>
    </source>
</evidence>
<accession>A0ABQ7KSV0</accession>
<sequence length="428" mass="47375">MRLLGLQVERPLFLHRSISLLRFWEAMNIRRGGDLMGVDMLLIDSQATMIPETINVNRLVTHRPNLKAGSVYSLTGFDVARCNPSYRLSDSSLLICFTDSTSFKEVTDPDVPIPTKSFRFINHSEMLGHTNTNNQLPDLIGEITAVKSTFTDPPQDKTRVMATIEMNNDTSVTMSLFDAQAVSIHNKLEKMRGDPRIVVATSVTKMVGGNQPIKTYKISETSAGESFFNRLVKQDTGVMPATPLLRGYAKVEALSIAELCHHSLSGTEIKIDKWWCYVSCSNCGKKLQHTASSFTCVPCNNTSIVGVLRVVCLLRWGMTKLHNMRAYEAGHLLPILCVDYLFIQSHSSNLAQAGDGVNPEETEAPPFVKDMEGKTYKLHVRVSSYNFTANHQTFTISHILSEVPVKVEAAGSSNVYGAAGKVKKARKA</sequence>
<dbReference type="Gene3D" id="2.40.50.140">
    <property type="entry name" value="Nucleic acid-binding proteins"/>
    <property type="match status" value="3"/>
</dbReference>
<evidence type="ECO:0000313" key="2">
    <source>
        <dbReference type="Proteomes" id="UP000823674"/>
    </source>
</evidence>
<organism evidence="1 2">
    <name type="scientific">Brassica rapa subsp. trilocularis</name>
    <dbReference type="NCBI Taxonomy" id="1813537"/>
    <lineage>
        <taxon>Eukaryota</taxon>
        <taxon>Viridiplantae</taxon>
        <taxon>Streptophyta</taxon>
        <taxon>Embryophyta</taxon>
        <taxon>Tracheophyta</taxon>
        <taxon>Spermatophyta</taxon>
        <taxon>Magnoliopsida</taxon>
        <taxon>eudicotyledons</taxon>
        <taxon>Gunneridae</taxon>
        <taxon>Pentapetalae</taxon>
        <taxon>rosids</taxon>
        <taxon>malvids</taxon>
        <taxon>Brassicales</taxon>
        <taxon>Brassicaceae</taxon>
        <taxon>Brassiceae</taxon>
        <taxon>Brassica</taxon>
    </lineage>
</organism>
<protein>
    <recommendedName>
        <fullName evidence="3">Replication factor A C-terminal domain-containing protein</fullName>
    </recommendedName>
</protein>
<dbReference type="InterPro" id="IPR012340">
    <property type="entry name" value="NA-bd_OB-fold"/>
</dbReference>
<dbReference type="CDD" id="cd04480">
    <property type="entry name" value="RPA1_DBD_A_like"/>
    <property type="match status" value="1"/>
</dbReference>
<name>A0ABQ7KSV0_BRACM</name>
<keyword evidence="2" id="KW-1185">Reference proteome</keyword>
<dbReference type="PANTHER" id="PTHR47165:SF4">
    <property type="entry name" value="OS03G0429900 PROTEIN"/>
    <property type="match status" value="1"/>
</dbReference>
<dbReference type="EMBL" id="JADBGQ010000010">
    <property type="protein sequence ID" value="KAG5376379.1"/>
    <property type="molecule type" value="Genomic_DNA"/>
</dbReference>
<gene>
    <name evidence="1" type="primary">A10p023600.1_BraROA</name>
    <name evidence="1" type="ORF">IGI04_040975</name>
</gene>